<evidence type="ECO:0000256" key="7">
    <source>
        <dbReference type="SAM" id="Phobius"/>
    </source>
</evidence>
<evidence type="ECO:0000256" key="6">
    <source>
        <dbReference type="PIRSR" id="PIRSR602403-1"/>
    </source>
</evidence>
<dbReference type="GO" id="GO:0020037">
    <property type="term" value="F:heme binding"/>
    <property type="evidence" value="ECO:0007669"/>
    <property type="project" value="InterPro"/>
</dbReference>
<comment type="similarity">
    <text evidence="2">Belongs to the cytochrome P450 family.</text>
</comment>
<evidence type="ECO:0000256" key="2">
    <source>
        <dbReference type="ARBA" id="ARBA00010617"/>
    </source>
</evidence>
<dbReference type="InterPro" id="IPR036396">
    <property type="entry name" value="Cyt_P450_sf"/>
</dbReference>
<dbReference type="PRINTS" id="PR00465">
    <property type="entry name" value="EP450IV"/>
</dbReference>
<dbReference type="PANTHER" id="PTHR24304:SF2">
    <property type="entry name" value="24-HYDROXYCHOLESTEROL 7-ALPHA-HYDROXYLASE"/>
    <property type="match status" value="1"/>
</dbReference>
<accession>A0AAD7JWA2</accession>
<dbReference type="GO" id="GO:0005506">
    <property type="term" value="F:iron ion binding"/>
    <property type="evidence" value="ECO:0007669"/>
    <property type="project" value="InterPro"/>
</dbReference>
<feature type="transmembrane region" description="Helical" evidence="7">
    <location>
        <begin position="20"/>
        <end position="39"/>
    </location>
</feature>
<dbReference type="AlphaFoldDB" id="A0AAD7JWA2"/>
<organism evidence="8 9">
    <name type="scientific">Mycena metata</name>
    <dbReference type="NCBI Taxonomy" id="1033252"/>
    <lineage>
        <taxon>Eukaryota</taxon>
        <taxon>Fungi</taxon>
        <taxon>Dikarya</taxon>
        <taxon>Basidiomycota</taxon>
        <taxon>Agaricomycotina</taxon>
        <taxon>Agaricomycetes</taxon>
        <taxon>Agaricomycetidae</taxon>
        <taxon>Agaricales</taxon>
        <taxon>Marasmiineae</taxon>
        <taxon>Mycenaceae</taxon>
        <taxon>Mycena</taxon>
    </lineage>
</organism>
<dbReference type="InterPro" id="IPR001128">
    <property type="entry name" value="Cyt_P450"/>
</dbReference>
<sequence length="509" mass="57369">MALSYIPSSEGFWRTSETSPTIITLLFSFCFIAISFISARSRSRNKDGAKMYHLGGYPMLSAWLFFTKRYDFMCGTFERTGQKMFRFRILQHHVVALSGEEGRKAFVSEKNFDLQEGYRILGGPAPSPRDINIEPVDGGATLFIKHVLNLFRKDRIMDVTPHLLEDVNRRMDDWGKSGKINPFQEMYNLVFQMTVRMGTCRELADDPQATARLSKLFLLHEKAASPISLLLPWLPGRAKRAKEQATRGLYDLLSSYVDLRRQSSVRSADAIDMLIADGHDDATTIAFTLGIIFAGVVNTGINVCWTVIYLGDEPAWKQKVVDEVKTLLFNHGSTTGPIHQRFSAVPLNAWEEEMPVLDAVIKETIRFTMSGTALRRNIGGDMLIAHKTVRNGDFLAYSLGDIHFDDQIYPNPLSFDPARFLEQPGDASDVLFPFLGWGAGRHPCAGMRAAKLEIKLAIALFLSKFEFSIVDAFGKAPKYLPQPDRNNIQNAKPLGDPCYLKFERIESMR</sequence>
<keyword evidence="7" id="KW-1133">Transmembrane helix</keyword>
<keyword evidence="7" id="KW-0812">Transmembrane</keyword>
<comment type="caution">
    <text evidence="8">The sequence shown here is derived from an EMBL/GenBank/DDBJ whole genome shotgun (WGS) entry which is preliminary data.</text>
</comment>
<gene>
    <name evidence="8" type="ORF">B0H16DRAFT_191374</name>
</gene>
<evidence type="ECO:0000256" key="4">
    <source>
        <dbReference type="ARBA" id="ARBA00022723"/>
    </source>
</evidence>
<evidence type="ECO:0000313" key="8">
    <source>
        <dbReference type="EMBL" id="KAJ7771670.1"/>
    </source>
</evidence>
<dbReference type="EMBL" id="JARKIB010000015">
    <property type="protein sequence ID" value="KAJ7771670.1"/>
    <property type="molecule type" value="Genomic_DNA"/>
</dbReference>
<keyword evidence="7" id="KW-0472">Membrane</keyword>
<dbReference type="SUPFAM" id="SSF48264">
    <property type="entry name" value="Cytochrome P450"/>
    <property type="match status" value="1"/>
</dbReference>
<name>A0AAD7JWA2_9AGAR</name>
<dbReference type="InterPro" id="IPR050529">
    <property type="entry name" value="CYP450_sterol_14alpha_dmase"/>
</dbReference>
<keyword evidence="9" id="KW-1185">Reference proteome</keyword>
<protein>
    <submittedName>
        <fullName evidence="8">Cytochrome P450</fullName>
    </submittedName>
</protein>
<keyword evidence="4 6" id="KW-0479">Metal-binding</keyword>
<keyword evidence="3 6" id="KW-0349">Heme</keyword>
<dbReference type="GO" id="GO:0016705">
    <property type="term" value="F:oxidoreductase activity, acting on paired donors, with incorporation or reduction of molecular oxygen"/>
    <property type="evidence" value="ECO:0007669"/>
    <property type="project" value="InterPro"/>
</dbReference>
<dbReference type="Gene3D" id="1.10.630.10">
    <property type="entry name" value="Cytochrome P450"/>
    <property type="match status" value="1"/>
</dbReference>
<dbReference type="Proteomes" id="UP001215598">
    <property type="component" value="Unassembled WGS sequence"/>
</dbReference>
<evidence type="ECO:0000313" key="9">
    <source>
        <dbReference type="Proteomes" id="UP001215598"/>
    </source>
</evidence>
<reference evidence="8" key="1">
    <citation type="submission" date="2023-03" db="EMBL/GenBank/DDBJ databases">
        <title>Massive genome expansion in bonnet fungi (Mycena s.s.) driven by repeated elements and novel gene families across ecological guilds.</title>
        <authorList>
            <consortium name="Lawrence Berkeley National Laboratory"/>
            <person name="Harder C.B."/>
            <person name="Miyauchi S."/>
            <person name="Viragh M."/>
            <person name="Kuo A."/>
            <person name="Thoen E."/>
            <person name="Andreopoulos B."/>
            <person name="Lu D."/>
            <person name="Skrede I."/>
            <person name="Drula E."/>
            <person name="Henrissat B."/>
            <person name="Morin E."/>
            <person name="Kohler A."/>
            <person name="Barry K."/>
            <person name="LaButti K."/>
            <person name="Morin E."/>
            <person name="Salamov A."/>
            <person name="Lipzen A."/>
            <person name="Mereny Z."/>
            <person name="Hegedus B."/>
            <person name="Baldrian P."/>
            <person name="Stursova M."/>
            <person name="Weitz H."/>
            <person name="Taylor A."/>
            <person name="Grigoriev I.V."/>
            <person name="Nagy L.G."/>
            <person name="Martin F."/>
            <person name="Kauserud H."/>
        </authorList>
    </citation>
    <scope>NUCLEOTIDE SEQUENCE</scope>
    <source>
        <strain evidence="8">CBHHK182m</strain>
    </source>
</reference>
<evidence type="ECO:0000256" key="3">
    <source>
        <dbReference type="ARBA" id="ARBA00022617"/>
    </source>
</evidence>
<proteinExistence type="inferred from homology"/>
<feature type="binding site" description="axial binding residue" evidence="6">
    <location>
        <position position="444"/>
    </location>
    <ligand>
        <name>heme</name>
        <dbReference type="ChEBI" id="CHEBI:30413"/>
    </ligand>
    <ligandPart>
        <name>Fe</name>
        <dbReference type="ChEBI" id="CHEBI:18248"/>
    </ligandPart>
</feature>
<dbReference type="PANTHER" id="PTHR24304">
    <property type="entry name" value="CYTOCHROME P450 FAMILY 7"/>
    <property type="match status" value="1"/>
</dbReference>
<evidence type="ECO:0000256" key="1">
    <source>
        <dbReference type="ARBA" id="ARBA00001971"/>
    </source>
</evidence>
<keyword evidence="5 6" id="KW-0408">Iron</keyword>
<dbReference type="GO" id="GO:0004497">
    <property type="term" value="F:monooxygenase activity"/>
    <property type="evidence" value="ECO:0007669"/>
    <property type="project" value="InterPro"/>
</dbReference>
<dbReference type="InterPro" id="IPR002403">
    <property type="entry name" value="Cyt_P450_E_grp-IV"/>
</dbReference>
<comment type="cofactor">
    <cofactor evidence="1 6">
        <name>heme</name>
        <dbReference type="ChEBI" id="CHEBI:30413"/>
    </cofactor>
</comment>
<evidence type="ECO:0000256" key="5">
    <source>
        <dbReference type="ARBA" id="ARBA00023004"/>
    </source>
</evidence>
<dbReference type="Pfam" id="PF00067">
    <property type="entry name" value="p450"/>
    <property type="match status" value="1"/>
</dbReference>
<dbReference type="CDD" id="cd00302">
    <property type="entry name" value="cytochrome_P450"/>
    <property type="match status" value="1"/>
</dbReference>